<sequence>MNYSDMEQQLQGDLLLSVKLLCYDLLLLIYDFSNIRVYAFFKSSVKKIVVFTPIFVSLFLKTT</sequence>
<organism evidence="1 2">
    <name type="scientific">Spirosoma endophyticum</name>
    <dbReference type="NCBI Taxonomy" id="662367"/>
    <lineage>
        <taxon>Bacteria</taxon>
        <taxon>Pseudomonadati</taxon>
        <taxon>Bacteroidota</taxon>
        <taxon>Cytophagia</taxon>
        <taxon>Cytophagales</taxon>
        <taxon>Cytophagaceae</taxon>
        <taxon>Spirosoma</taxon>
    </lineage>
</organism>
<reference evidence="1 2" key="1">
    <citation type="submission" date="2016-10" db="EMBL/GenBank/DDBJ databases">
        <authorList>
            <person name="de Groot N.N."/>
        </authorList>
    </citation>
    <scope>NUCLEOTIDE SEQUENCE [LARGE SCALE GENOMIC DNA]</scope>
    <source>
        <strain evidence="1 2">DSM 26130</strain>
    </source>
</reference>
<gene>
    <name evidence="1" type="ORF">SAMN05216167_103189</name>
</gene>
<dbReference type="EMBL" id="FOLQ01000003">
    <property type="protein sequence ID" value="SFD06800.1"/>
    <property type="molecule type" value="Genomic_DNA"/>
</dbReference>
<evidence type="ECO:0000313" key="2">
    <source>
        <dbReference type="Proteomes" id="UP000198598"/>
    </source>
</evidence>
<evidence type="ECO:0000313" key="1">
    <source>
        <dbReference type="EMBL" id="SFD06800.1"/>
    </source>
</evidence>
<dbReference type="STRING" id="662367.SAMN05216167_103189"/>
<dbReference type="Proteomes" id="UP000198598">
    <property type="component" value="Unassembled WGS sequence"/>
</dbReference>
<name>A0A1I1PLC7_9BACT</name>
<dbReference type="AlphaFoldDB" id="A0A1I1PLC7"/>
<proteinExistence type="predicted"/>
<protein>
    <submittedName>
        <fullName evidence="1">Uncharacterized protein</fullName>
    </submittedName>
</protein>
<keyword evidence="2" id="KW-1185">Reference proteome</keyword>
<accession>A0A1I1PLC7</accession>